<keyword evidence="1" id="KW-0812">Transmembrane</keyword>
<keyword evidence="3" id="KW-1185">Reference proteome</keyword>
<keyword evidence="1" id="KW-1133">Transmembrane helix</keyword>
<evidence type="ECO:0000313" key="3">
    <source>
        <dbReference type="Proteomes" id="UP000467637"/>
    </source>
</evidence>
<evidence type="ECO:0000313" key="2">
    <source>
        <dbReference type="EMBL" id="MVQ33367.1"/>
    </source>
</evidence>
<dbReference type="EMBL" id="WSEM01000003">
    <property type="protein sequence ID" value="MVQ33367.1"/>
    <property type="molecule type" value="Genomic_DNA"/>
</dbReference>
<sequence length="138" mass="16895">MQFVITEYNNFKVNMKEISVHFKAYYFRHRNTVIGYFWEEREDILYKTIKEPADTIANWAGYLRCLIKRSSFQAMEAPIKKFKRLKPYSRGFKPFFEIYVLQYFLIMLLPFNLYTYNSESHEFLLVPLKLRINYLNLK</sequence>
<feature type="transmembrane region" description="Helical" evidence="1">
    <location>
        <begin position="94"/>
        <end position="114"/>
    </location>
</feature>
<accession>A0ABW9U1T9</accession>
<proteinExistence type="predicted"/>
<gene>
    <name evidence="2" type="ORF">GON05_01775</name>
</gene>
<name>A0ABW9U1T9_9BACL</name>
<organism evidence="2 3">
    <name type="scientific">Paenibacillus anseongense</name>
    <dbReference type="NCBI Taxonomy" id="2682845"/>
    <lineage>
        <taxon>Bacteria</taxon>
        <taxon>Bacillati</taxon>
        <taxon>Bacillota</taxon>
        <taxon>Bacilli</taxon>
        <taxon>Bacillales</taxon>
        <taxon>Paenibacillaceae</taxon>
        <taxon>Paenibacillus</taxon>
    </lineage>
</organism>
<reference evidence="2 3" key="1">
    <citation type="submission" date="2019-12" db="EMBL/GenBank/DDBJ databases">
        <authorList>
            <person name="Huq M.A."/>
        </authorList>
    </citation>
    <scope>NUCLEOTIDE SEQUENCE [LARGE SCALE GENOMIC DNA]</scope>
    <source>
        <strain evidence="2 3">MAH-34</strain>
    </source>
</reference>
<evidence type="ECO:0000256" key="1">
    <source>
        <dbReference type="SAM" id="Phobius"/>
    </source>
</evidence>
<keyword evidence="1" id="KW-0472">Membrane</keyword>
<protein>
    <submittedName>
        <fullName evidence="2">Uncharacterized protein</fullName>
    </submittedName>
</protein>
<dbReference type="Proteomes" id="UP000467637">
    <property type="component" value="Unassembled WGS sequence"/>
</dbReference>
<comment type="caution">
    <text evidence="2">The sequence shown here is derived from an EMBL/GenBank/DDBJ whole genome shotgun (WGS) entry which is preliminary data.</text>
</comment>
<dbReference type="RefSeq" id="WP_157317538.1">
    <property type="nucleotide sequence ID" value="NZ_WSEM01000003.1"/>
</dbReference>